<gene>
    <name evidence="3" type="ORF">Cgig2_009692</name>
</gene>
<protein>
    <recommendedName>
        <fullName evidence="2">CSC1/OSCA1-like N-terminal transmembrane domain-containing protein</fullName>
    </recommendedName>
</protein>
<accession>A0A9Q1QCR6</accession>
<comment type="caution">
    <text evidence="3">The sequence shown here is derived from an EMBL/GenBank/DDBJ whole genome shotgun (WGS) entry which is preliminary data.</text>
</comment>
<keyword evidence="1" id="KW-0812">Transmembrane</keyword>
<dbReference type="Proteomes" id="UP001153076">
    <property type="component" value="Unassembled WGS sequence"/>
</dbReference>
<proteinExistence type="predicted"/>
<dbReference type="OrthoDB" id="1689567at2759"/>
<keyword evidence="4" id="KW-1185">Reference proteome</keyword>
<evidence type="ECO:0000313" key="4">
    <source>
        <dbReference type="Proteomes" id="UP001153076"/>
    </source>
</evidence>
<reference evidence="3" key="1">
    <citation type="submission" date="2022-04" db="EMBL/GenBank/DDBJ databases">
        <title>Carnegiea gigantea Genome sequencing and assembly v2.</title>
        <authorList>
            <person name="Copetti D."/>
            <person name="Sanderson M.J."/>
            <person name="Burquez A."/>
            <person name="Wojciechowski M.F."/>
        </authorList>
    </citation>
    <scope>NUCLEOTIDE SEQUENCE</scope>
    <source>
        <strain evidence="3">SGP5-SGP5p</strain>
        <tissue evidence="3">Aerial part</tissue>
    </source>
</reference>
<keyword evidence="1" id="KW-0472">Membrane</keyword>
<dbReference type="InterPro" id="IPR045122">
    <property type="entry name" value="Csc1-like"/>
</dbReference>
<feature type="domain" description="CSC1/OSCA1-like N-terminal transmembrane" evidence="2">
    <location>
        <begin position="41"/>
        <end position="140"/>
    </location>
</feature>
<dbReference type="EMBL" id="JAKOGI010000305">
    <property type="protein sequence ID" value="KAJ8437352.1"/>
    <property type="molecule type" value="Genomic_DNA"/>
</dbReference>
<evidence type="ECO:0000259" key="2">
    <source>
        <dbReference type="Pfam" id="PF13967"/>
    </source>
</evidence>
<sequence length="161" mass="18391">MVPGVSEEDGVHQNQITNKMKISILLANAQFNEMTALQDISVSAAVNLLSAFSFLMAFAVLRLQPINDRVYFSKWYLKGLRGSPTHSRNLVNKFVNLDFRMYIRFLRWMPEALRMPEPELIEHAGLDSVAYIRIYLLGTHVLRGMEPEDIGHIPNGSRDDE</sequence>
<name>A0A9Q1QCR6_9CARY</name>
<dbReference type="AlphaFoldDB" id="A0A9Q1QCR6"/>
<dbReference type="GO" id="GO:0005227">
    <property type="term" value="F:calcium-activated cation channel activity"/>
    <property type="evidence" value="ECO:0007669"/>
    <property type="project" value="InterPro"/>
</dbReference>
<feature type="transmembrane region" description="Helical" evidence="1">
    <location>
        <begin position="40"/>
        <end position="61"/>
    </location>
</feature>
<dbReference type="PANTHER" id="PTHR13018">
    <property type="entry name" value="PROBABLE MEMBRANE PROTEIN DUF221-RELATED"/>
    <property type="match status" value="1"/>
</dbReference>
<keyword evidence="1" id="KW-1133">Transmembrane helix</keyword>
<dbReference type="PANTHER" id="PTHR13018:SF96">
    <property type="entry name" value="OS05G0393800 PROTEIN"/>
    <property type="match status" value="1"/>
</dbReference>
<organism evidence="3 4">
    <name type="scientific">Carnegiea gigantea</name>
    <dbReference type="NCBI Taxonomy" id="171969"/>
    <lineage>
        <taxon>Eukaryota</taxon>
        <taxon>Viridiplantae</taxon>
        <taxon>Streptophyta</taxon>
        <taxon>Embryophyta</taxon>
        <taxon>Tracheophyta</taxon>
        <taxon>Spermatophyta</taxon>
        <taxon>Magnoliopsida</taxon>
        <taxon>eudicotyledons</taxon>
        <taxon>Gunneridae</taxon>
        <taxon>Pentapetalae</taxon>
        <taxon>Caryophyllales</taxon>
        <taxon>Cactineae</taxon>
        <taxon>Cactaceae</taxon>
        <taxon>Cactoideae</taxon>
        <taxon>Echinocereeae</taxon>
        <taxon>Carnegiea</taxon>
    </lineage>
</organism>
<dbReference type="GO" id="GO:0005886">
    <property type="term" value="C:plasma membrane"/>
    <property type="evidence" value="ECO:0007669"/>
    <property type="project" value="TreeGrafter"/>
</dbReference>
<evidence type="ECO:0000313" key="3">
    <source>
        <dbReference type="EMBL" id="KAJ8437352.1"/>
    </source>
</evidence>
<evidence type="ECO:0000256" key="1">
    <source>
        <dbReference type="SAM" id="Phobius"/>
    </source>
</evidence>
<dbReference type="InterPro" id="IPR032880">
    <property type="entry name" value="CSC1/OSCA1-like_N"/>
</dbReference>
<dbReference type="Pfam" id="PF13967">
    <property type="entry name" value="RSN1_TM"/>
    <property type="match status" value="1"/>
</dbReference>